<reference evidence="10 11" key="1">
    <citation type="journal article" date="2010" name="Stand. Genomic Sci.">
        <title>Complete genome sequence of Ilyobacter polytropus type strain (CuHbu1).</title>
        <authorList>
            <person name="Sikorski J."/>
            <person name="Chertkov O."/>
            <person name="Lapidus A."/>
            <person name="Nolan M."/>
            <person name="Lucas S."/>
            <person name="Del Rio T.G."/>
            <person name="Tice H."/>
            <person name="Cheng J.F."/>
            <person name="Tapia R."/>
            <person name="Han C."/>
            <person name="Goodwin L."/>
            <person name="Pitluck S."/>
            <person name="Liolios K."/>
            <person name="Ivanova N."/>
            <person name="Mavromatis K."/>
            <person name="Mikhailova N."/>
            <person name="Pati A."/>
            <person name="Chen A."/>
            <person name="Palaniappan K."/>
            <person name="Land M."/>
            <person name="Hauser L."/>
            <person name="Chang Y.J."/>
            <person name="Jeffries C.D."/>
            <person name="Brambilla E."/>
            <person name="Yasawong M."/>
            <person name="Rohde M."/>
            <person name="Pukall R."/>
            <person name="Spring S."/>
            <person name="Goker M."/>
            <person name="Woyke T."/>
            <person name="Bristow J."/>
            <person name="Eisen J.A."/>
            <person name="Markowitz V."/>
            <person name="Hugenholtz P."/>
            <person name="Kyrpides N.C."/>
            <person name="Klenk H.P."/>
        </authorList>
    </citation>
    <scope>NUCLEOTIDE SEQUENCE [LARGE SCALE GENOMIC DNA]</scope>
    <source>
        <strain evidence="11">ATCC 51220 / DSM 2926 / LMG 16218 / CuHBu1</strain>
    </source>
</reference>
<dbReference type="PANTHER" id="PTHR32309">
    <property type="entry name" value="TYROSINE-PROTEIN KINASE"/>
    <property type="match status" value="1"/>
</dbReference>
<dbReference type="STRING" id="572544.Ilyop_0821"/>
<comment type="similarity">
    <text evidence="1">Belongs to the CpsD/CapB family.</text>
</comment>
<sequence length="233" mass="26284">MRRRKLVFFDRDKEHIAEAIRILRTNLYFTESKDRKVVLVTSSIPKEGKSTIAANYALSVAISGEKVILVDCDIRRPRVVDSFGIKANYGLEEVLRGKKNLEDVILHNVERNLDLLPATSFGENVTELFLGKKIVEILDGLKEKYNLIVLDTPPLTVATDAALLSTYADGVVYVVGYDMVFKKELLSGKKLLEKAGANIYGVVVNKVSINGYSMGNYGHYSSNYKYYDEYKKR</sequence>
<dbReference type="InterPro" id="IPR027417">
    <property type="entry name" value="P-loop_NTPase"/>
</dbReference>
<dbReference type="eggNOG" id="COG0489">
    <property type="taxonomic scope" value="Bacteria"/>
</dbReference>
<evidence type="ECO:0000256" key="1">
    <source>
        <dbReference type="ARBA" id="ARBA00007316"/>
    </source>
</evidence>
<keyword evidence="3 10" id="KW-0808">Transferase</keyword>
<keyword evidence="7" id="KW-0829">Tyrosine-protein kinase</keyword>
<dbReference type="InterPro" id="IPR025669">
    <property type="entry name" value="AAA_dom"/>
</dbReference>
<keyword evidence="6" id="KW-0067">ATP-binding</keyword>
<keyword evidence="11" id="KW-1185">Reference proteome</keyword>
<evidence type="ECO:0000259" key="9">
    <source>
        <dbReference type="Pfam" id="PF13614"/>
    </source>
</evidence>
<feature type="domain" description="AAA" evidence="9">
    <location>
        <begin position="48"/>
        <end position="172"/>
    </location>
</feature>
<dbReference type="HOGENOM" id="CLU_052027_2_0_0"/>
<name>E3H7M5_ILYPC</name>
<dbReference type="RefSeq" id="WP_013387277.1">
    <property type="nucleotide sequence ID" value="NC_014632.1"/>
</dbReference>
<dbReference type="SUPFAM" id="SSF52540">
    <property type="entry name" value="P-loop containing nucleoside triphosphate hydrolases"/>
    <property type="match status" value="1"/>
</dbReference>
<dbReference type="EMBL" id="CP002281">
    <property type="protein sequence ID" value="ADO82607.1"/>
    <property type="molecule type" value="Genomic_DNA"/>
</dbReference>
<dbReference type="Pfam" id="PF13614">
    <property type="entry name" value="AAA_31"/>
    <property type="match status" value="1"/>
</dbReference>
<evidence type="ECO:0000256" key="5">
    <source>
        <dbReference type="ARBA" id="ARBA00022777"/>
    </source>
</evidence>
<evidence type="ECO:0000256" key="4">
    <source>
        <dbReference type="ARBA" id="ARBA00022741"/>
    </source>
</evidence>
<evidence type="ECO:0000256" key="6">
    <source>
        <dbReference type="ARBA" id="ARBA00022840"/>
    </source>
</evidence>
<evidence type="ECO:0000313" key="10">
    <source>
        <dbReference type="EMBL" id="ADO82607.1"/>
    </source>
</evidence>
<dbReference type="GO" id="GO:0005524">
    <property type="term" value="F:ATP binding"/>
    <property type="evidence" value="ECO:0007669"/>
    <property type="project" value="UniProtKB-KW"/>
</dbReference>
<evidence type="ECO:0000313" key="11">
    <source>
        <dbReference type="Proteomes" id="UP000006875"/>
    </source>
</evidence>
<keyword evidence="4" id="KW-0547">Nucleotide-binding</keyword>
<dbReference type="Proteomes" id="UP000006875">
    <property type="component" value="Chromosome"/>
</dbReference>
<dbReference type="GO" id="GO:0004715">
    <property type="term" value="F:non-membrane spanning protein tyrosine kinase activity"/>
    <property type="evidence" value="ECO:0007669"/>
    <property type="project" value="UniProtKB-EC"/>
</dbReference>
<gene>
    <name evidence="10" type="ordered locus">Ilyop_0821</name>
</gene>
<dbReference type="Gene3D" id="3.40.50.300">
    <property type="entry name" value="P-loop containing nucleotide triphosphate hydrolases"/>
    <property type="match status" value="1"/>
</dbReference>
<dbReference type="KEGG" id="ipo:Ilyop_0821"/>
<dbReference type="AlphaFoldDB" id="E3H7M5"/>
<protein>
    <recommendedName>
        <fullName evidence="2">non-specific protein-tyrosine kinase</fullName>
        <ecNumber evidence="2">2.7.10.2</ecNumber>
    </recommendedName>
</protein>
<accession>E3H7M5</accession>
<evidence type="ECO:0000256" key="3">
    <source>
        <dbReference type="ARBA" id="ARBA00022679"/>
    </source>
</evidence>
<dbReference type="CDD" id="cd05387">
    <property type="entry name" value="BY-kinase"/>
    <property type="match status" value="1"/>
</dbReference>
<proteinExistence type="inferred from homology"/>
<dbReference type="InterPro" id="IPR005702">
    <property type="entry name" value="Wzc-like_C"/>
</dbReference>
<dbReference type="EC" id="2.7.10.2" evidence="2"/>
<dbReference type="GO" id="GO:0005886">
    <property type="term" value="C:plasma membrane"/>
    <property type="evidence" value="ECO:0007669"/>
    <property type="project" value="TreeGrafter"/>
</dbReference>
<evidence type="ECO:0000256" key="7">
    <source>
        <dbReference type="ARBA" id="ARBA00023137"/>
    </source>
</evidence>
<evidence type="ECO:0000256" key="8">
    <source>
        <dbReference type="ARBA" id="ARBA00051245"/>
    </source>
</evidence>
<dbReference type="InterPro" id="IPR050445">
    <property type="entry name" value="Bact_polysacc_biosynth/exp"/>
</dbReference>
<organism evidence="10 11">
    <name type="scientific">Ilyobacter polytropus (strain ATCC 51220 / DSM 2926 / LMG 16218 / CuHBu1)</name>
    <dbReference type="NCBI Taxonomy" id="572544"/>
    <lineage>
        <taxon>Bacteria</taxon>
        <taxon>Fusobacteriati</taxon>
        <taxon>Fusobacteriota</taxon>
        <taxon>Fusobacteriia</taxon>
        <taxon>Fusobacteriales</taxon>
        <taxon>Fusobacteriaceae</taxon>
        <taxon>Ilyobacter</taxon>
    </lineage>
</organism>
<dbReference type="NCBIfam" id="TIGR01007">
    <property type="entry name" value="eps_fam"/>
    <property type="match status" value="1"/>
</dbReference>
<comment type="catalytic activity">
    <reaction evidence="8">
        <text>L-tyrosyl-[protein] + ATP = O-phospho-L-tyrosyl-[protein] + ADP + H(+)</text>
        <dbReference type="Rhea" id="RHEA:10596"/>
        <dbReference type="Rhea" id="RHEA-COMP:10136"/>
        <dbReference type="Rhea" id="RHEA-COMP:20101"/>
        <dbReference type="ChEBI" id="CHEBI:15378"/>
        <dbReference type="ChEBI" id="CHEBI:30616"/>
        <dbReference type="ChEBI" id="CHEBI:46858"/>
        <dbReference type="ChEBI" id="CHEBI:61978"/>
        <dbReference type="ChEBI" id="CHEBI:456216"/>
        <dbReference type="EC" id="2.7.10.2"/>
    </reaction>
</comment>
<evidence type="ECO:0000256" key="2">
    <source>
        <dbReference type="ARBA" id="ARBA00011903"/>
    </source>
</evidence>
<dbReference type="PANTHER" id="PTHR32309:SF13">
    <property type="entry name" value="FERRIC ENTEROBACTIN TRANSPORT PROTEIN FEPE"/>
    <property type="match status" value="1"/>
</dbReference>
<dbReference type="OrthoDB" id="9794577at2"/>
<keyword evidence="5" id="KW-0418">Kinase</keyword>